<dbReference type="GO" id="GO:0008270">
    <property type="term" value="F:zinc ion binding"/>
    <property type="evidence" value="ECO:0007669"/>
    <property type="project" value="UniProtKB-KW"/>
</dbReference>
<keyword evidence="2" id="KW-0479">Metal-binding</keyword>
<accession>A0AAD4RD44</accession>
<evidence type="ECO:0000313" key="2">
    <source>
        <dbReference type="EMBL" id="KAI1728076.1"/>
    </source>
</evidence>
<feature type="compositionally biased region" description="Polar residues" evidence="1">
    <location>
        <begin position="732"/>
        <end position="743"/>
    </location>
</feature>
<feature type="region of interest" description="Disordered" evidence="1">
    <location>
        <begin position="389"/>
        <end position="416"/>
    </location>
</feature>
<organism evidence="2 3">
    <name type="scientific">Ditylenchus destructor</name>
    <dbReference type="NCBI Taxonomy" id="166010"/>
    <lineage>
        <taxon>Eukaryota</taxon>
        <taxon>Metazoa</taxon>
        <taxon>Ecdysozoa</taxon>
        <taxon>Nematoda</taxon>
        <taxon>Chromadorea</taxon>
        <taxon>Rhabditida</taxon>
        <taxon>Tylenchina</taxon>
        <taxon>Tylenchomorpha</taxon>
        <taxon>Sphaerularioidea</taxon>
        <taxon>Anguinidae</taxon>
        <taxon>Anguininae</taxon>
        <taxon>Ditylenchus</taxon>
    </lineage>
</organism>
<feature type="region of interest" description="Disordered" evidence="1">
    <location>
        <begin position="732"/>
        <end position="765"/>
    </location>
</feature>
<feature type="compositionally biased region" description="Basic and acidic residues" evidence="1">
    <location>
        <begin position="504"/>
        <end position="526"/>
    </location>
</feature>
<feature type="compositionally biased region" description="Basic and acidic residues" evidence="1">
    <location>
        <begin position="875"/>
        <end position="888"/>
    </location>
</feature>
<dbReference type="EMBL" id="JAKKPZ010000001">
    <property type="protein sequence ID" value="KAI1728076.1"/>
    <property type="molecule type" value="Genomic_DNA"/>
</dbReference>
<sequence length="1013" mass="109699">MLRQLLAQSFPDASSAINISMADSYSASTNGVIMAASGSSLTEKLEVSTEDVISHQFHTAIQAEALKNQDSDTSNEASDSPEFAVLSKMQPTFGPSAPSAFHSLTAPAATATAPTAFMDPFYQSSCGIYSQQPTYGQPPPPNMDAMNGYLNGSTSDLFSSTYAVLASESVPGFPHVGTPTGMEWSGYASFDPSLAAAERLDRIQSATSYLLPGQPAILHQNPQVFNHSVVPATLLQYSSMVSQESALSSVSVPLVSENSNHITHPQQQAGLLIHHPPVSSNQILYAQQQPPYTQHLRDSPQLSTVQSEYVQYSTPKIEEPESEKMKSSIDSGKTHRKKSCDTTSRNCGDRKSPGMGNSKRASSQSVFTEAFRKITAQIPIDQICGAAVVDSRPKSRDKRSKEKSEGSSDEEDENGETRERVMCLACKGVYPSRRSLTGHIGRNEKCREIIGRNYLDQLAQLTSQDIIPDLSATDGVSPVCPYCDRFISHYKGNIRRHINQCKAKDRVEEVGGGGARRESTPTHESRGATSQPTDDPSPPATIETTSSSSSASSSASSSIDLPSICSNSSVAPTASSTFVPTSTPVAAQPTSNMMNSSGQIVTTSSHLHHQTQHAETNPGMGLNQLPMATTVPLSAVSHQAAPLFVQRHYEHTTIVQPHDYGHAPPVQQIYSAHTYDPGHAYMNGGPMQISVGKTEDDDYEPNGAHLMYAQQSQAYNRDSYAHESLHSTDIVSPQNISSSTQSKIAVHPSKPLSSSGKGHNQTTNSGANCANPYVCVWCSFSTAYKGNMKRHLISCHAVTDELLRRYSFEVERLRQSHPNRPAVDDLPITPRETVNNSSNGEKKSPTQKHPSNSSRKRAGEQSGNVSHRGRPKKCTKVDHEGEKIREDVDGNTNDSTAINSPQPHSTQVAAHIQQPVYHIAQDHMGHPNTSFASLPQSNQQLYVVMGPDGQHQFYGNPQQVLAQPQHFTNAVPTMPITGTAFRPHTISKEHFEGSNDSGISVQSFIQTTNPANL</sequence>
<dbReference type="Proteomes" id="UP001201812">
    <property type="component" value="Unassembled WGS sequence"/>
</dbReference>
<evidence type="ECO:0000313" key="3">
    <source>
        <dbReference type="Proteomes" id="UP001201812"/>
    </source>
</evidence>
<keyword evidence="2" id="KW-0862">Zinc</keyword>
<gene>
    <name evidence="2" type="ORF">DdX_00229</name>
</gene>
<evidence type="ECO:0000256" key="1">
    <source>
        <dbReference type="SAM" id="MobiDB-lite"/>
    </source>
</evidence>
<feature type="region of interest" description="Disordered" evidence="1">
    <location>
        <begin position="313"/>
        <end position="363"/>
    </location>
</feature>
<comment type="caution">
    <text evidence="2">The sequence shown here is derived from an EMBL/GenBank/DDBJ whole genome shotgun (WGS) entry which is preliminary data.</text>
</comment>
<feature type="compositionally biased region" description="Polar residues" evidence="1">
    <location>
        <begin position="570"/>
        <end position="591"/>
    </location>
</feature>
<keyword evidence="2" id="KW-0863">Zinc-finger</keyword>
<name>A0AAD4RD44_9BILA</name>
<feature type="compositionally biased region" description="Low complexity" evidence="1">
    <location>
        <begin position="540"/>
        <end position="569"/>
    </location>
</feature>
<proteinExistence type="predicted"/>
<feature type="compositionally biased region" description="Polar residues" evidence="1">
    <location>
        <begin position="751"/>
        <end position="765"/>
    </location>
</feature>
<feature type="compositionally biased region" description="Basic and acidic residues" evidence="1">
    <location>
        <begin position="316"/>
        <end position="327"/>
    </location>
</feature>
<feature type="region of interest" description="Disordered" evidence="1">
    <location>
        <begin position="818"/>
        <end position="905"/>
    </location>
</feature>
<protein>
    <submittedName>
        <fullName evidence="2">C2H2-type zinc-finger domain-containing protein</fullName>
    </submittedName>
</protein>
<reference evidence="2" key="1">
    <citation type="submission" date="2022-01" db="EMBL/GenBank/DDBJ databases">
        <title>Genome Sequence Resource for Two Populations of Ditylenchus destructor, the Migratory Endoparasitic Phytonematode.</title>
        <authorList>
            <person name="Zhang H."/>
            <person name="Lin R."/>
            <person name="Xie B."/>
        </authorList>
    </citation>
    <scope>NUCLEOTIDE SEQUENCE</scope>
    <source>
        <strain evidence="2">BazhouSP</strain>
    </source>
</reference>
<keyword evidence="3" id="KW-1185">Reference proteome</keyword>
<feature type="compositionally biased region" description="Polar residues" evidence="1">
    <location>
        <begin position="890"/>
        <end position="905"/>
    </location>
</feature>
<feature type="compositionally biased region" description="Basic and acidic residues" evidence="1">
    <location>
        <begin position="391"/>
        <end position="406"/>
    </location>
</feature>
<dbReference type="AlphaFoldDB" id="A0AAD4RD44"/>
<feature type="region of interest" description="Disordered" evidence="1">
    <location>
        <begin position="504"/>
        <end position="591"/>
    </location>
</feature>